<dbReference type="AlphaFoldDB" id="A0A645BDT6"/>
<accession>A0A645BDT6</accession>
<dbReference type="EMBL" id="VSSQ01018287">
    <property type="protein sequence ID" value="MPM61343.1"/>
    <property type="molecule type" value="Genomic_DNA"/>
</dbReference>
<proteinExistence type="predicted"/>
<organism evidence="1">
    <name type="scientific">bioreactor metagenome</name>
    <dbReference type="NCBI Taxonomy" id="1076179"/>
    <lineage>
        <taxon>unclassified sequences</taxon>
        <taxon>metagenomes</taxon>
        <taxon>ecological metagenomes</taxon>
    </lineage>
</organism>
<evidence type="ECO:0000313" key="1">
    <source>
        <dbReference type="EMBL" id="MPM61343.1"/>
    </source>
</evidence>
<sequence>MAGALGGHHEHVHIGGRHDQAVMDVKAVGKDQSLALGEVGGDLGAVHIGLLLVVDENHDEVGRLGGLSHGHDGKAVLLGHRPALSALIQADDHVAAGLPQVQRVGVALASVAYDGDLLPLQIAEFTVLVIVHFCHSQTLLFPCCRR</sequence>
<gene>
    <name evidence="1" type="ORF">SDC9_108201</name>
</gene>
<reference evidence="1" key="1">
    <citation type="submission" date="2019-08" db="EMBL/GenBank/DDBJ databases">
        <authorList>
            <person name="Kucharzyk K."/>
            <person name="Murdoch R.W."/>
            <person name="Higgins S."/>
            <person name="Loffler F."/>
        </authorList>
    </citation>
    <scope>NUCLEOTIDE SEQUENCE</scope>
</reference>
<protein>
    <submittedName>
        <fullName evidence="1">Uncharacterized protein</fullName>
    </submittedName>
</protein>
<comment type="caution">
    <text evidence="1">The sequence shown here is derived from an EMBL/GenBank/DDBJ whole genome shotgun (WGS) entry which is preliminary data.</text>
</comment>
<name>A0A645BDT6_9ZZZZ</name>